<proteinExistence type="predicted"/>
<evidence type="ECO:0000313" key="4">
    <source>
        <dbReference type="Proteomes" id="UP001152799"/>
    </source>
</evidence>
<evidence type="ECO:0000256" key="1">
    <source>
        <dbReference type="SAM" id="MobiDB-lite"/>
    </source>
</evidence>
<protein>
    <recommendedName>
        <fullName evidence="5">Neuropeptide F</fullName>
    </recommendedName>
</protein>
<dbReference type="OrthoDB" id="8181631at2759"/>
<evidence type="ECO:0000313" key="3">
    <source>
        <dbReference type="EMBL" id="CAG9766823.1"/>
    </source>
</evidence>
<feature type="region of interest" description="Disordered" evidence="1">
    <location>
        <begin position="84"/>
        <end position="134"/>
    </location>
</feature>
<reference evidence="3" key="1">
    <citation type="submission" date="2022-01" db="EMBL/GenBank/DDBJ databases">
        <authorList>
            <person name="King R."/>
        </authorList>
    </citation>
    <scope>NUCLEOTIDE SEQUENCE</scope>
</reference>
<gene>
    <name evidence="3" type="ORF">CEUTPL_LOCUS7395</name>
</gene>
<evidence type="ECO:0000256" key="2">
    <source>
        <dbReference type="SAM" id="SignalP"/>
    </source>
</evidence>
<evidence type="ECO:0008006" key="5">
    <source>
        <dbReference type="Google" id="ProtNLM"/>
    </source>
</evidence>
<dbReference type="Proteomes" id="UP001152799">
    <property type="component" value="Chromosome 3"/>
</dbReference>
<feature type="compositionally biased region" description="Basic and acidic residues" evidence="1">
    <location>
        <begin position="119"/>
        <end position="134"/>
    </location>
</feature>
<sequence>MWWTSLIKWVVFGMALAMLGGNFCKAAPSPRNDDMYRELMKLDQLYSSIARPSLRSIPISSEVGQKVQRALNMLRLQELDNLYSPRSRPRFGKRGERHQVPALNKISPEEYDNNQIQFRTDEDGNDHDWLPLRR</sequence>
<keyword evidence="4" id="KW-1185">Reference proteome</keyword>
<keyword evidence="2" id="KW-0732">Signal</keyword>
<accession>A0A9N9MTK9</accession>
<name>A0A9N9MTK9_9CUCU</name>
<dbReference type="AlphaFoldDB" id="A0A9N9MTK9"/>
<feature type="signal peptide" evidence="2">
    <location>
        <begin position="1"/>
        <end position="17"/>
    </location>
</feature>
<organism evidence="3 4">
    <name type="scientific">Ceutorhynchus assimilis</name>
    <name type="common">cabbage seed weevil</name>
    <dbReference type="NCBI Taxonomy" id="467358"/>
    <lineage>
        <taxon>Eukaryota</taxon>
        <taxon>Metazoa</taxon>
        <taxon>Ecdysozoa</taxon>
        <taxon>Arthropoda</taxon>
        <taxon>Hexapoda</taxon>
        <taxon>Insecta</taxon>
        <taxon>Pterygota</taxon>
        <taxon>Neoptera</taxon>
        <taxon>Endopterygota</taxon>
        <taxon>Coleoptera</taxon>
        <taxon>Polyphaga</taxon>
        <taxon>Cucujiformia</taxon>
        <taxon>Curculionidae</taxon>
        <taxon>Ceutorhynchinae</taxon>
        <taxon>Ceutorhynchus</taxon>
    </lineage>
</organism>
<feature type="chain" id="PRO_5040172462" description="Neuropeptide F" evidence="2">
    <location>
        <begin position="18"/>
        <end position="134"/>
    </location>
</feature>
<dbReference type="EMBL" id="OU892279">
    <property type="protein sequence ID" value="CAG9766823.1"/>
    <property type="molecule type" value="Genomic_DNA"/>
</dbReference>